<dbReference type="EMBL" id="OZ023709">
    <property type="protein sequence ID" value="CAK9881523.1"/>
    <property type="molecule type" value="Genomic_DNA"/>
</dbReference>
<keyword evidence="3" id="KW-1185">Reference proteome</keyword>
<evidence type="ECO:0000313" key="2">
    <source>
        <dbReference type="EMBL" id="CAK9881523.1"/>
    </source>
</evidence>
<feature type="region of interest" description="Disordered" evidence="1">
    <location>
        <begin position="36"/>
        <end position="132"/>
    </location>
</feature>
<protein>
    <submittedName>
        <fullName evidence="2">Uncharacterized protein</fullName>
    </submittedName>
</protein>
<reference evidence="2" key="1">
    <citation type="submission" date="2024-03" db="EMBL/GenBank/DDBJ databases">
        <authorList>
            <consortium name="ELIXIR-Norway"/>
            <consortium name="Elixir Norway"/>
        </authorList>
    </citation>
    <scope>NUCLEOTIDE SEQUENCE</scope>
</reference>
<feature type="compositionally biased region" description="Polar residues" evidence="1">
    <location>
        <begin position="47"/>
        <end position="57"/>
    </location>
</feature>
<organism evidence="2 3">
    <name type="scientific">Sphagnum jensenii</name>
    <dbReference type="NCBI Taxonomy" id="128206"/>
    <lineage>
        <taxon>Eukaryota</taxon>
        <taxon>Viridiplantae</taxon>
        <taxon>Streptophyta</taxon>
        <taxon>Embryophyta</taxon>
        <taxon>Bryophyta</taxon>
        <taxon>Sphagnophytina</taxon>
        <taxon>Sphagnopsida</taxon>
        <taxon>Sphagnales</taxon>
        <taxon>Sphagnaceae</taxon>
        <taxon>Sphagnum</taxon>
    </lineage>
</organism>
<sequence>MLVERIINLGEFADFNHPTQRALPLKNCKSSTVLHDQGLEDDGFNDLHNSGSGSNGQRNKERNILQSTLQYSSRNFDSSEVPSTTGVNSAHTHSPHGSLQGYQGGGGTSEEPHLQINRSTDKLCCHQQPQTP</sequence>
<evidence type="ECO:0000313" key="3">
    <source>
        <dbReference type="Proteomes" id="UP001497522"/>
    </source>
</evidence>
<dbReference type="Proteomes" id="UP001497522">
    <property type="component" value="Chromosome 8"/>
</dbReference>
<proteinExistence type="predicted"/>
<feature type="compositionally biased region" description="Polar residues" evidence="1">
    <location>
        <begin position="64"/>
        <end position="92"/>
    </location>
</feature>
<name>A0ABP1BZD2_9BRYO</name>
<gene>
    <name evidence="2" type="ORF">CSSPJE1EN2_LOCUS22879</name>
</gene>
<accession>A0ABP1BZD2</accession>
<evidence type="ECO:0000256" key="1">
    <source>
        <dbReference type="SAM" id="MobiDB-lite"/>
    </source>
</evidence>